<evidence type="ECO:0000313" key="4">
    <source>
        <dbReference type="EMBL" id="GAB0057551.1"/>
    </source>
</evidence>
<evidence type="ECO:0000259" key="3">
    <source>
        <dbReference type="SMART" id="SM00893"/>
    </source>
</evidence>
<sequence length="315" mass="31596">MSVLILVDPLPGDAEENRVARLVGAARGLPGPVALLVIDAEEGPRCQRLATLDGVSQLLRLAPAAPDQPPEPEALAEWLTARHAEHTAILAAASPFGAEIIPRVGGLLGITPLTGVVGIGPDHTFIRPTHAGAALARIRSRSALKLLTVQPWAFAPVATGTTPAPVRAVGALAGSGLSRSLGVTTIQRPPGQPELTGARIVVAGGAGLEKGRDFQPVEALAAALGGAVGASRGAVDAGLAPADRQIGQTGHVIAPELYIGLGISGAVQHLAGIKAAGCIVSINTDPGAPLSSVADLSLVADAREAVPALIRALQA</sequence>
<dbReference type="Pfam" id="PF00766">
    <property type="entry name" value="ETF_alpha"/>
    <property type="match status" value="1"/>
</dbReference>
<dbReference type="Proteomes" id="UP001628193">
    <property type="component" value="Unassembled WGS sequence"/>
</dbReference>
<comment type="similarity">
    <text evidence="1">Belongs to the ETF alpha-subunit/FixB family.</text>
</comment>
<protein>
    <submittedName>
        <fullName evidence="4">Protein FixB</fullName>
    </submittedName>
</protein>
<dbReference type="InterPro" id="IPR014731">
    <property type="entry name" value="ETF_asu_C"/>
</dbReference>
<dbReference type="SUPFAM" id="SSF52402">
    <property type="entry name" value="Adenine nucleotide alpha hydrolases-like"/>
    <property type="match status" value="1"/>
</dbReference>
<dbReference type="InterPro" id="IPR014730">
    <property type="entry name" value="ETF_a/b_N"/>
</dbReference>
<dbReference type="PIRSF" id="PIRSF000089">
    <property type="entry name" value="Electra_flavoP_a"/>
    <property type="match status" value="1"/>
</dbReference>
<dbReference type="InterPro" id="IPR001308">
    <property type="entry name" value="ETF_a/FixB"/>
</dbReference>
<comment type="caution">
    <text evidence="4">The sequence shown here is derived from an EMBL/GenBank/DDBJ whole genome shotgun (WGS) entry which is preliminary data.</text>
</comment>
<name>A0ABQ0C9J6_9PROT</name>
<dbReference type="InterPro" id="IPR014729">
    <property type="entry name" value="Rossmann-like_a/b/a_fold"/>
</dbReference>
<organism evidence="4 5">
    <name type="scientific">Candidatus Magnetaquiglobus chichijimensis</name>
    <dbReference type="NCBI Taxonomy" id="3141448"/>
    <lineage>
        <taxon>Bacteria</taxon>
        <taxon>Pseudomonadati</taxon>
        <taxon>Pseudomonadota</taxon>
        <taxon>Magnetococcia</taxon>
        <taxon>Magnetococcales</taxon>
        <taxon>Candidatus Magnetaquicoccaceae</taxon>
        <taxon>Candidatus Magnetaquiglobus</taxon>
    </lineage>
</organism>
<dbReference type="SUPFAM" id="SSF52467">
    <property type="entry name" value="DHS-like NAD/FAD-binding domain"/>
    <property type="match status" value="1"/>
</dbReference>
<reference evidence="4 5" key="1">
    <citation type="submission" date="2024-05" db="EMBL/GenBank/DDBJ databases">
        <authorList>
            <consortium name="Candidatus Magnetaquicoccaceae bacterium FCR-1 genome sequencing consortium"/>
            <person name="Shimoshige H."/>
            <person name="Shimamura S."/>
            <person name="Taoka A."/>
            <person name="Kobayashi H."/>
            <person name="Maekawa T."/>
        </authorList>
    </citation>
    <scope>NUCLEOTIDE SEQUENCE [LARGE SCALE GENOMIC DNA]</scope>
    <source>
        <strain evidence="4 5">FCR-1</strain>
    </source>
</reference>
<keyword evidence="2" id="KW-0813">Transport</keyword>
<dbReference type="RefSeq" id="WP_420905246.1">
    <property type="nucleotide sequence ID" value="NZ_BAAFGK010000004.1"/>
</dbReference>
<dbReference type="EMBL" id="BAAFGK010000004">
    <property type="protein sequence ID" value="GAB0057551.1"/>
    <property type="molecule type" value="Genomic_DNA"/>
</dbReference>
<reference evidence="4 5" key="2">
    <citation type="submission" date="2024-09" db="EMBL/GenBank/DDBJ databases">
        <title>Draft genome sequence of Candidatus Magnetaquicoccaceae bacterium FCR-1.</title>
        <authorList>
            <person name="Shimoshige H."/>
            <person name="Shimamura S."/>
            <person name="Taoka A."/>
            <person name="Kobayashi H."/>
            <person name="Maekawa T."/>
        </authorList>
    </citation>
    <scope>NUCLEOTIDE SEQUENCE [LARGE SCALE GENOMIC DNA]</scope>
    <source>
        <strain evidence="4 5">FCR-1</strain>
    </source>
</reference>
<evidence type="ECO:0000256" key="2">
    <source>
        <dbReference type="ARBA" id="ARBA00022982"/>
    </source>
</evidence>
<evidence type="ECO:0000313" key="5">
    <source>
        <dbReference type="Proteomes" id="UP001628193"/>
    </source>
</evidence>
<feature type="domain" description="Electron transfer flavoprotein alpha/beta-subunit N-terminal" evidence="3">
    <location>
        <begin position="5"/>
        <end position="185"/>
    </location>
</feature>
<gene>
    <name evidence="4" type="primary">fixB</name>
    <name evidence="4" type="ORF">SIID45300_01881</name>
</gene>
<evidence type="ECO:0000256" key="1">
    <source>
        <dbReference type="ARBA" id="ARBA00005817"/>
    </source>
</evidence>
<dbReference type="PANTHER" id="PTHR43153">
    <property type="entry name" value="ELECTRON TRANSFER FLAVOPROTEIN ALPHA"/>
    <property type="match status" value="1"/>
</dbReference>
<dbReference type="Gene3D" id="3.40.50.1220">
    <property type="entry name" value="TPP-binding domain"/>
    <property type="match status" value="1"/>
</dbReference>
<dbReference type="Pfam" id="PF01012">
    <property type="entry name" value="ETF"/>
    <property type="match status" value="1"/>
</dbReference>
<dbReference type="InterPro" id="IPR029035">
    <property type="entry name" value="DHS-like_NAD/FAD-binding_dom"/>
</dbReference>
<dbReference type="Gene3D" id="3.40.50.620">
    <property type="entry name" value="HUPs"/>
    <property type="match status" value="1"/>
</dbReference>
<dbReference type="PANTHER" id="PTHR43153:SF1">
    <property type="entry name" value="ELECTRON TRANSFER FLAVOPROTEIN SUBUNIT ALPHA, MITOCHONDRIAL"/>
    <property type="match status" value="1"/>
</dbReference>
<dbReference type="SMART" id="SM00893">
    <property type="entry name" value="ETF"/>
    <property type="match status" value="1"/>
</dbReference>
<keyword evidence="5" id="KW-1185">Reference proteome</keyword>
<keyword evidence="2" id="KW-0249">Electron transport</keyword>
<accession>A0ABQ0C9J6</accession>
<proteinExistence type="inferred from homology"/>